<evidence type="ECO:0000256" key="5">
    <source>
        <dbReference type="ARBA" id="ARBA00022723"/>
    </source>
</evidence>
<protein>
    <submittedName>
        <fullName evidence="8">BTB/POZ domain-containing protein 6</fullName>
    </submittedName>
</protein>
<comment type="subcellular location">
    <subcellularLocation>
        <location evidence="2">Cytoplasm</location>
    </subcellularLocation>
</comment>
<keyword evidence="5" id="KW-0479">Metal-binding</keyword>
<dbReference type="Pfam" id="PF00651">
    <property type="entry name" value="BTB"/>
    <property type="match status" value="1"/>
</dbReference>
<evidence type="ECO:0000313" key="9">
    <source>
        <dbReference type="Proteomes" id="UP000225706"/>
    </source>
</evidence>
<dbReference type="SMART" id="SM00875">
    <property type="entry name" value="BACK"/>
    <property type="match status" value="1"/>
</dbReference>
<name>A0A2B4RBL5_STYPI</name>
<evidence type="ECO:0000256" key="4">
    <source>
        <dbReference type="ARBA" id="ARBA00022490"/>
    </source>
</evidence>
<keyword evidence="6" id="KW-0833">Ubl conjugation pathway</keyword>
<keyword evidence="4" id="KW-0963">Cytoplasm</keyword>
<dbReference type="InterPro" id="IPR038648">
    <property type="entry name" value="PHR_sf"/>
</dbReference>
<dbReference type="AlphaFoldDB" id="A0A2B4RBL5"/>
<dbReference type="GO" id="GO:0022008">
    <property type="term" value="P:neurogenesis"/>
    <property type="evidence" value="ECO:0007669"/>
    <property type="project" value="TreeGrafter"/>
</dbReference>
<dbReference type="Gene3D" id="3.30.710.10">
    <property type="entry name" value="Potassium Channel Kv1.1, Chain A"/>
    <property type="match status" value="1"/>
</dbReference>
<dbReference type="Pfam" id="PF08005">
    <property type="entry name" value="PHR"/>
    <property type="match status" value="1"/>
</dbReference>
<evidence type="ECO:0000256" key="3">
    <source>
        <dbReference type="ARBA" id="ARBA00004906"/>
    </source>
</evidence>
<evidence type="ECO:0000313" key="8">
    <source>
        <dbReference type="EMBL" id="PFX13757.1"/>
    </source>
</evidence>
<dbReference type="Gene3D" id="1.25.40.420">
    <property type="match status" value="1"/>
</dbReference>
<dbReference type="InterPro" id="IPR011705">
    <property type="entry name" value="BACK"/>
</dbReference>
<comment type="pathway">
    <text evidence="3">Protein modification; protein ubiquitination.</text>
</comment>
<organism evidence="8 9">
    <name type="scientific">Stylophora pistillata</name>
    <name type="common">Smooth cauliflower coral</name>
    <dbReference type="NCBI Taxonomy" id="50429"/>
    <lineage>
        <taxon>Eukaryota</taxon>
        <taxon>Metazoa</taxon>
        <taxon>Cnidaria</taxon>
        <taxon>Anthozoa</taxon>
        <taxon>Hexacorallia</taxon>
        <taxon>Scleractinia</taxon>
        <taxon>Astrocoeniina</taxon>
        <taxon>Pocilloporidae</taxon>
        <taxon>Stylophora</taxon>
    </lineage>
</organism>
<dbReference type="InterPro" id="IPR000210">
    <property type="entry name" value="BTB/POZ_dom"/>
</dbReference>
<accession>A0A2B4RBL5</accession>
<feature type="domain" description="BTB" evidence="7">
    <location>
        <begin position="1"/>
        <end position="39"/>
    </location>
</feature>
<dbReference type="OrthoDB" id="636773at2759"/>
<dbReference type="Pfam" id="PF13359">
    <property type="entry name" value="DDE_Tnp_4"/>
    <property type="match status" value="1"/>
</dbReference>
<dbReference type="GO" id="GO:0005829">
    <property type="term" value="C:cytosol"/>
    <property type="evidence" value="ECO:0007669"/>
    <property type="project" value="TreeGrafter"/>
</dbReference>
<dbReference type="GO" id="GO:0046872">
    <property type="term" value="F:metal ion binding"/>
    <property type="evidence" value="ECO:0007669"/>
    <property type="project" value="UniProtKB-KW"/>
</dbReference>
<dbReference type="InterPro" id="IPR011333">
    <property type="entry name" value="SKP1/BTB/POZ_sf"/>
</dbReference>
<dbReference type="SUPFAM" id="SSF54695">
    <property type="entry name" value="POZ domain"/>
    <property type="match status" value="1"/>
</dbReference>
<dbReference type="FunFam" id="1.25.40.420:FF:000008">
    <property type="entry name" value="BTB/POZ domain-containing protein POB1"/>
    <property type="match status" value="1"/>
</dbReference>
<dbReference type="InterPro" id="IPR012983">
    <property type="entry name" value="PHR"/>
</dbReference>
<dbReference type="EMBL" id="LSMT01000902">
    <property type="protein sequence ID" value="PFX13757.1"/>
    <property type="molecule type" value="Genomic_DNA"/>
</dbReference>
<dbReference type="Gene3D" id="2.60.120.820">
    <property type="entry name" value="PHR domain"/>
    <property type="match status" value="1"/>
</dbReference>
<gene>
    <name evidence="8" type="primary">Btbd6</name>
    <name evidence="8" type="ORF">AWC38_SpisGene22135</name>
</gene>
<evidence type="ECO:0000256" key="6">
    <source>
        <dbReference type="ARBA" id="ARBA00022786"/>
    </source>
</evidence>
<evidence type="ECO:0000259" key="7">
    <source>
        <dbReference type="PROSITE" id="PS50097"/>
    </source>
</evidence>
<evidence type="ECO:0000256" key="1">
    <source>
        <dbReference type="ARBA" id="ARBA00001968"/>
    </source>
</evidence>
<comment type="caution">
    <text evidence="8">The sequence shown here is derived from an EMBL/GenBank/DDBJ whole genome shotgun (WGS) entry which is preliminary data.</text>
</comment>
<dbReference type="InterPro" id="IPR027806">
    <property type="entry name" value="HARBI1_dom"/>
</dbReference>
<dbReference type="PANTHER" id="PTHR45774:SF3">
    <property type="entry name" value="BTB (POZ) DOMAIN-CONTAINING 2B-RELATED"/>
    <property type="match status" value="1"/>
</dbReference>
<keyword evidence="9" id="KW-1185">Reference proteome</keyword>
<comment type="cofactor">
    <cofactor evidence="1">
        <name>a divalent metal cation</name>
        <dbReference type="ChEBI" id="CHEBI:60240"/>
    </cofactor>
</comment>
<sequence>MFYGQMAETKDSIELPDCDYEGLLELLRFLYSDEVTLSGSNVMQVMYLANKYMVPSLAEKCTKYLRDSLTAVNVFSILPHAQKFEDKYLEDRCWKVIEEQTEEAVTSDEFVTVERSIVESVVKRKVLCVKEVELFKAVDRWATKDGHRQGITPDGETKRRILGEEIVKAIRFPLMSQTEFATVVDDTAILSRKETSHMIKYYSNVLKSPLLFLQGARKVMREFRVNRFKNYSEAGWNYSGLSDSIYFSINKPLKLLGIQHFGSPGGEYTVSTEIKDTATNSTVAKRWGTFASKKDENDNYYGFDVLFNKLICLEANKQYKVESLINGAVSSCGQSGLKFVEAEGVQITFNSRAVTEGDRLIQMEEIQTGHKDLVKGDHKDRLIEKHHVTYKALVGTSPSGAVTFVSQLYPGSLSDKEIESRCGILHPGLWEKGDSIMADRGFTIQELLDPLGVKVNIPAFLDGKEQLDKEDVVMSQTTASVRIHVERIIARIKKFKVLKTEVPLNWNGTINQICTVACLLRNFMDPLIKQ</sequence>
<dbReference type="Pfam" id="PF07707">
    <property type="entry name" value="BACK"/>
    <property type="match status" value="1"/>
</dbReference>
<dbReference type="PANTHER" id="PTHR45774">
    <property type="entry name" value="BTB/POZ DOMAIN-CONTAINING"/>
    <property type="match status" value="1"/>
</dbReference>
<dbReference type="Proteomes" id="UP000225706">
    <property type="component" value="Unassembled WGS sequence"/>
</dbReference>
<reference evidence="9" key="1">
    <citation type="journal article" date="2017" name="bioRxiv">
        <title>Comparative analysis of the genomes of Stylophora pistillata and Acropora digitifera provides evidence for extensive differences between species of corals.</title>
        <authorList>
            <person name="Voolstra C.R."/>
            <person name="Li Y."/>
            <person name="Liew Y.J."/>
            <person name="Baumgarten S."/>
            <person name="Zoccola D."/>
            <person name="Flot J.-F."/>
            <person name="Tambutte S."/>
            <person name="Allemand D."/>
            <person name="Aranda M."/>
        </authorList>
    </citation>
    <scope>NUCLEOTIDE SEQUENCE [LARGE SCALE GENOMIC DNA]</scope>
</reference>
<dbReference type="PROSITE" id="PS50097">
    <property type="entry name" value="BTB"/>
    <property type="match status" value="1"/>
</dbReference>
<proteinExistence type="predicted"/>
<evidence type="ECO:0000256" key="2">
    <source>
        <dbReference type="ARBA" id="ARBA00004496"/>
    </source>
</evidence>